<name>A0ABY4TQ75_9SPHN</name>
<evidence type="ECO:0000256" key="1">
    <source>
        <dbReference type="SAM" id="MobiDB-lite"/>
    </source>
</evidence>
<proteinExistence type="predicted"/>
<dbReference type="PROSITE" id="PS51257">
    <property type="entry name" value="PROKAR_LIPOPROTEIN"/>
    <property type="match status" value="1"/>
</dbReference>
<keyword evidence="4" id="KW-1185">Reference proteome</keyword>
<sequence length="112" mass="11323">MKKMLPAVAALSALALLAACSGSEPEAPPAADNGAEMLDVTSEAANVEEAPLAMPSPTPTPGNTADAAPPPPPEAQVQDDADATGMTARVNRDTAAEEETQPADTTVSEEKR</sequence>
<dbReference type="RefSeq" id="WP_250748945.1">
    <property type="nucleotide sequence ID" value="NZ_CP098401.1"/>
</dbReference>
<feature type="chain" id="PRO_5045267767" evidence="2">
    <location>
        <begin position="19"/>
        <end position="112"/>
    </location>
</feature>
<organism evidence="3 4">
    <name type="scientific">Sphingomonas donggukensis</name>
    <dbReference type="NCBI Taxonomy" id="2949093"/>
    <lineage>
        <taxon>Bacteria</taxon>
        <taxon>Pseudomonadati</taxon>
        <taxon>Pseudomonadota</taxon>
        <taxon>Alphaproteobacteria</taxon>
        <taxon>Sphingomonadales</taxon>
        <taxon>Sphingomonadaceae</taxon>
        <taxon>Sphingomonas</taxon>
    </lineage>
</organism>
<reference evidence="3" key="1">
    <citation type="submission" date="2022-05" db="EMBL/GenBank/DDBJ databases">
        <title>Sphingomonas sp. strain RMG20 Genome sequencing and assembly.</title>
        <authorList>
            <person name="Kim I."/>
        </authorList>
    </citation>
    <scope>NUCLEOTIDE SEQUENCE</scope>
    <source>
        <strain evidence="3">RMG20</strain>
    </source>
</reference>
<evidence type="ECO:0000313" key="3">
    <source>
        <dbReference type="EMBL" id="URW74543.1"/>
    </source>
</evidence>
<dbReference type="Proteomes" id="UP001055580">
    <property type="component" value="Chromosome"/>
</dbReference>
<protein>
    <submittedName>
        <fullName evidence="3">Uncharacterized protein</fullName>
    </submittedName>
</protein>
<feature type="region of interest" description="Disordered" evidence="1">
    <location>
        <begin position="22"/>
        <end position="112"/>
    </location>
</feature>
<feature type="signal peptide" evidence="2">
    <location>
        <begin position="1"/>
        <end position="18"/>
    </location>
</feature>
<evidence type="ECO:0000256" key="2">
    <source>
        <dbReference type="SAM" id="SignalP"/>
    </source>
</evidence>
<dbReference type="EMBL" id="CP098401">
    <property type="protein sequence ID" value="URW74543.1"/>
    <property type="molecule type" value="Genomic_DNA"/>
</dbReference>
<evidence type="ECO:0000313" key="4">
    <source>
        <dbReference type="Proteomes" id="UP001055580"/>
    </source>
</evidence>
<accession>A0ABY4TQ75</accession>
<keyword evidence="2" id="KW-0732">Signal</keyword>
<gene>
    <name evidence="3" type="ORF">M9980_08110</name>
</gene>